<evidence type="ECO:0000256" key="1">
    <source>
        <dbReference type="ARBA" id="ARBA00004141"/>
    </source>
</evidence>
<keyword evidence="3 6" id="KW-1133">Transmembrane helix</keyword>
<evidence type="ECO:0000256" key="2">
    <source>
        <dbReference type="ARBA" id="ARBA00022692"/>
    </source>
</evidence>
<dbReference type="InterPro" id="IPR011701">
    <property type="entry name" value="MFS"/>
</dbReference>
<feature type="region of interest" description="Disordered" evidence="5">
    <location>
        <begin position="505"/>
        <end position="530"/>
    </location>
</feature>
<dbReference type="PROSITE" id="PS50850">
    <property type="entry name" value="MFS"/>
    <property type="match status" value="1"/>
</dbReference>
<feature type="transmembrane region" description="Helical" evidence="6">
    <location>
        <begin position="468"/>
        <end position="489"/>
    </location>
</feature>
<evidence type="ECO:0000256" key="6">
    <source>
        <dbReference type="SAM" id="Phobius"/>
    </source>
</evidence>
<gene>
    <name evidence="8" type="ORF">LTR25_002555</name>
</gene>
<dbReference type="PANTHER" id="PTHR23502:SF151">
    <property type="entry name" value="MAJOR FACILITATOR SUPERFAMILY (MFS) PROFILE DOMAIN-CONTAINING PROTEIN"/>
    <property type="match status" value="1"/>
</dbReference>
<keyword evidence="4 6" id="KW-0472">Membrane</keyword>
<dbReference type="Proteomes" id="UP001345827">
    <property type="component" value="Unassembled WGS sequence"/>
</dbReference>
<proteinExistence type="predicted"/>
<feature type="region of interest" description="Disordered" evidence="5">
    <location>
        <begin position="1"/>
        <end position="39"/>
    </location>
</feature>
<feature type="transmembrane region" description="Helical" evidence="6">
    <location>
        <begin position="396"/>
        <end position="415"/>
    </location>
</feature>
<keyword evidence="2 6" id="KW-0812">Transmembrane</keyword>
<feature type="compositionally biased region" description="Basic and acidic residues" evidence="5">
    <location>
        <begin position="508"/>
        <end position="530"/>
    </location>
</feature>
<dbReference type="InterPro" id="IPR036259">
    <property type="entry name" value="MFS_trans_sf"/>
</dbReference>
<feature type="domain" description="Major facilitator superfamily (MFS) profile" evidence="7">
    <location>
        <begin position="57"/>
        <end position="530"/>
    </location>
</feature>
<feature type="transmembrane region" description="Helical" evidence="6">
    <location>
        <begin position="93"/>
        <end position="111"/>
    </location>
</feature>
<name>A0AAV9QHK3_9PEZI</name>
<evidence type="ECO:0000256" key="5">
    <source>
        <dbReference type="SAM" id="MobiDB-lite"/>
    </source>
</evidence>
<comment type="subcellular location">
    <subcellularLocation>
        <location evidence="1">Membrane</location>
        <topology evidence="1">Multi-pass membrane protein</topology>
    </subcellularLocation>
</comment>
<dbReference type="AlphaFoldDB" id="A0AAV9QHK3"/>
<dbReference type="PANTHER" id="PTHR23502">
    <property type="entry name" value="MAJOR FACILITATOR SUPERFAMILY"/>
    <property type="match status" value="1"/>
</dbReference>
<dbReference type="SUPFAM" id="SSF103473">
    <property type="entry name" value="MFS general substrate transporter"/>
    <property type="match status" value="1"/>
</dbReference>
<feature type="transmembrane region" description="Helical" evidence="6">
    <location>
        <begin position="302"/>
        <end position="319"/>
    </location>
</feature>
<dbReference type="GO" id="GO:0005886">
    <property type="term" value="C:plasma membrane"/>
    <property type="evidence" value="ECO:0007669"/>
    <property type="project" value="TreeGrafter"/>
</dbReference>
<dbReference type="GO" id="GO:0022857">
    <property type="term" value="F:transmembrane transporter activity"/>
    <property type="evidence" value="ECO:0007669"/>
    <property type="project" value="InterPro"/>
</dbReference>
<feature type="transmembrane region" description="Helical" evidence="6">
    <location>
        <begin position="427"/>
        <end position="447"/>
    </location>
</feature>
<sequence length="530" mass="57713">MATAAAPQDTSPTSDSPAAASNESRESQPSDEEPPPTEEVEVEVYSLFNTPLHKLIIFTLLSLATLTSPLTATIYLPLLPLLSQHYAVSPQRINLTITIYIIFQALSPLLLSTPSDTLGRRPLFLLTFAIYTLASILLAIIRSNFAALLTLRALQSLGASAVLSVVYGTVSDVYVPSERGKVLGPVMAAANLGTAIGPLVGGWIALSSGSVWWVFWTLAIFGAFMLVSLGALLPETARNVVGNGGIKDKAWNRPLLDLNRWSRSRTPACSTIRTTTDGGRSTRSLKFRNPLMSIRIMAHPDTAIILWIVATFYALWYIVQASIPSVYRQHPYNFNEFQTGLAYLTGAAGVIICMYATGKAMDYNYRVIARRMNFPIDKVKGDDLSRFPIEKARGRGCTWLLLASLAVSVGYGWAIEKHAHVAVPLTLQLLMGFLATWILNCFNALLVDGFPQMPSTAATAGNMAIGRGWVFTLAGILTGVGGLVGVVVLNHKGLDWRNRRNKSISTGEESKVATSQEEHPQQDLMDTEKR</sequence>
<feature type="transmembrane region" description="Helical" evidence="6">
    <location>
        <begin position="123"/>
        <end position="141"/>
    </location>
</feature>
<feature type="compositionally biased region" description="Acidic residues" evidence="5">
    <location>
        <begin position="29"/>
        <end position="39"/>
    </location>
</feature>
<dbReference type="Gene3D" id="1.20.1250.20">
    <property type="entry name" value="MFS general substrate transporter like domains"/>
    <property type="match status" value="1"/>
</dbReference>
<evidence type="ECO:0000313" key="8">
    <source>
        <dbReference type="EMBL" id="KAK5542668.1"/>
    </source>
</evidence>
<evidence type="ECO:0000259" key="7">
    <source>
        <dbReference type="PROSITE" id="PS50850"/>
    </source>
</evidence>
<feature type="transmembrane region" description="Helical" evidence="6">
    <location>
        <begin position="212"/>
        <end position="233"/>
    </location>
</feature>
<dbReference type="EMBL" id="JAXLQG010000003">
    <property type="protein sequence ID" value="KAK5542668.1"/>
    <property type="molecule type" value="Genomic_DNA"/>
</dbReference>
<evidence type="ECO:0000256" key="4">
    <source>
        <dbReference type="ARBA" id="ARBA00023136"/>
    </source>
</evidence>
<keyword evidence="9" id="KW-1185">Reference proteome</keyword>
<comment type="caution">
    <text evidence="8">The sequence shown here is derived from an EMBL/GenBank/DDBJ whole genome shotgun (WGS) entry which is preliminary data.</text>
</comment>
<reference evidence="8 9" key="1">
    <citation type="submission" date="2023-06" db="EMBL/GenBank/DDBJ databases">
        <title>Black Yeasts Isolated from many extreme environments.</title>
        <authorList>
            <person name="Coleine C."/>
            <person name="Stajich J.E."/>
            <person name="Selbmann L."/>
        </authorList>
    </citation>
    <scope>NUCLEOTIDE SEQUENCE [LARGE SCALE GENOMIC DNA]</scope>
    <source>
        <strain evidence="8 9">CCFEE 5887</strain>
    </source>
</reference>
<feature type="compositionally biased region" description="Low complexity" evidence="5">
    <location>
        <begin position="9"/>
        <end position="21"/>
    </location>
</feature>
<evidence type="ECO:0000256" key="3">
    <source>
        <dbReference type="ARBA" id="ARBA00022989"/>
    </source>
</evidence>
<protein>
    <recommendedName>
        <fullName evidence="7">Major facilitator superfamily (MFS) profile domain-containing protein</fullName>
    </recommendedName>
</protein>
<organism evidence="8 9">
    <name type="scientific">Vermiconidia calcicola</name>
    <dbReference type="NCBI Taxonomy" id="1690605"/>
    <lineage>
        <taxon>Eukaryota</taxon>
        <taxon>Fungi</taxon>
        <taxon>Dikarya</taxon>
        <taxon>Ascomycota</taxon>
        <taxon>Pezizomycotina</taxon>
        <taxon>Dothideomycetes</taxon>
        <taxon>Dothideomycetidae</taxon>
        <taxon>Mycosphaerellales</taxon>
        <taxon>Extremaceae</taxon>
        <taxon>Vermiconidia</taxon>
    </lineage>
</organism>
<feature type="transmembrane region" description="Helical" evidence="6">
    <location>
        <begin position="182"/>
        <end position="206"/>
    </location>
</feature>
<dbReference type="Pfam" id="PF07690">
    <property type="entry name" value="MFS_1"/>
    <property type="match status" value="1"/>
</dbReference>
<feature type="transmembrane region" description="Helical" evidence="6">
    <location>
        <begin position="55"/>
        <end position="78"/>
    </location>
</feature>
<dbReference type="InterPro" id="IPR020846">
    <property type="entry name" value="MFS_dom"/>
</dbReference>
<accession>A0AAV9QHK3</accession>
<feature type="transmembrane region" description="Helical" evidence="6">
    <location>
        <begin position="339"/>
        <end position="357"/>
    </location>
</feature>
<evidence type="ECO:0000313" key="9">
    <source>
        <dbReference type="Proteomes" id="UP001345827"/>
    </source>
</evidence>
<feature type="transmembrane region" description="Helical" evidence="6">
    <location>
        <begin position="153"/>
        <end position="170"/>
    </location>
</feature>